<protein>
    <submittedName>
        <fullName evidence="2">PadR family transcriptional regulator</fullName>
    </submittedName>
</protein>
<comment type="caution">
    <text evidence="2">The sequence shown here is derived from an EMBL/GenBank/DDBJ whole genome shotgun (WGS) entry which is preliminary data.</text>
</comment>
<dbReference type="SUPFAM" id="SSF46785">
    <property type="entry name" value="Winged helix' DNA-binding domain"/>
    <property type="match status" value="1"/>
</dbReference>
<organism evidence="2 3">
    <name type="scientific">Asanoa ferruginea</name>
    <dbReference type="NCBI Taxonomy" id="53367"/>
    <lineage>
        <taxon>Bacteria</taxon>
        <taxon>Bacillati</taxon>
        <taxon>Actinomycetota</taxon>
        <taxon>Actinomycetes</taxon>
        <taxon>Micromonosporales</taxon>
        <taxon>Micromonosporaceae</taxon>
        <taxon>Asanoa</taxon>
    </lineage>
</organism>
<dbReference type="Proteomes" id="UP000256913">
    <property type="component" value="Unassembled WGS sequence"/>
</dbReference>
<keyword evidence="3" id="KW-1185">Reference proteome</keyword>
<dbReference type="AlphaFoldDB" id="A0A3D9ZN33"/>
<reference evidence="2 3" key="1">
    <citation type="submission" date="2018-08" db="EMBL/GenBank/DDBJ databases">
        <title>Sequencing the genomes of 1000 actinobacteria strains.</title>
        <authorList>
            <person name="Klenk H.-P."/>
        </authorList>
    </citation>
    <scope>NUCLEOTIDE SEQUENCE [LARGE SCALE GENOMIC DNA]</scope>
    <source>
        <strain evidence="2 3">DSM 44099</strain>
    </source>
</reference>
<evidence type="ECO:0000313" key="3">
    <source>
        <dbReference type="Proteomes" id="UP000256913"/>
    </source>
</evidence>
<dbReference type="RefSeq" id="WP_116069373.1">
    <property type="nucleotide sequence ID" value="NZ_BONB01000025.1"/>
</dbReference>
<dbReference type="Pfam" id="PF03551">
    <property type="entry name" value="PadR"/>
    <property type="match status" value="1"/>
</dbReference>
<sequence>MPQRKITNLLALAVLATVIERPMHPYEMASLMRARGKEQDMEIKWGSLYRVVDNLVKHGFLVAAQSERQGGRPERTVYRITDAGRAELVDWTRELIAVPDRKPGPFTAGLSVLAVLGPDDVAGLLARRAAALEADLNATEADLAGWAEAVPRLFLLEVEYALAMRRAELAWVRALHDEITEGTLPLLAEWRTFHETGELPADIAALAARGTEEEQ</sequence>
<dbReference type="InterPro" id="IPR036388">
    <property type="entry name" value="WH-like_DNA-bd_sf"/>
</dbReference>
<dbReference type="InterPro" id="IPR005149">
    <property type="entry name" value="Tscrpt_reg_PadR_N"/>
</dbReference>
<accession>A0A3D9ZN33</accession>
<evidence type="ECO:0000313" key="2">
    <source>
        <dbReference type="EMBL" id="REF98024.1"/>
    </source>
</evidence>
<dbReference type="EMBL" id="QUMQ01000001">
    <property type="protein sequence ID" value="REF98024.1"/>
    <property type="molecule type" value="Genomic_DNA"/>
</dbReference>
<feature type="domain" description="Transcription regulator PadR N-terminal" evidence="1">
    <location>
        <begin position="14"/>
        <end position="88"/>
    </location>
</feature>
<proteinExistence type="predicted"/>
<gene>
    <name evidence="2" type="ORF">DFJ67_4033</name>
</gene>
<dbReference type="Gene3D" id="1.10.10.10">
    <property type="entry name" value="Winged helix-like DNA-binding domain superfamily/Winged helix DNA-binding domain"/>
    <property type="match status" value="1"/>
</dbReference>
<dbReference type="InterPro" id="IPR036390">
    <property type="entry name" value="WH_DNA-bd_sf"/>
</dbReference>
<dbReference type="OrthoDB" id="8443918at2"/>
<dbReference type="PANTHER" id="PTHR33169:SF27">
    <property type="entry name" value="TRANSCRIPTIONAL REGULATOR PADR FAMILY PROTEIN"/>
    <property type="match status" value="1"/>
</dbReference>
<name>A0A3D9ZN33_9ACTN</name>
<dbReference type="PANTHER" id="PTHR33169">
    <property type="entry name" value="PADR-FAMILY TRANSCRIPTIONAL REGULATOR"/>
    <property type="match status" value="1"/>
</dbReference>
<dbReference type="InterPro" id="IPR052509">
    <property type="entry name" value="Metal_resp_DNA-bind_regulator"/>
</dbReference>
<evidence type="ECO:0000259" key="1">
    <source>
        <dbReference type="Pfam" id="PF03551"/>
    </source>
</evidence>